<evidence type="ECO:0000259" key="13">
    <source>
        <dbReference type="PROSITE" id="PS51157"/>
    </source>
</evidence>
<evidence type="ECO:0000256" key="7">
    <source>
        <dbReference type="ARBA" id="ARBA00022833"/>
    </source>
</evidence>
<feature type="compositionally biased region" description="Basic residues" evidence="12">
    <location>
        <begin position="1419"/>
        <end position="1430"/>
    </location>
</feature>
<evidence type="ECO:0000256" key="10">
    <source>
        <dbReference type="RuleBase" id="RU366018"/>
    </source>
</evidence>
<dbReference type="UniPathway" id="UPA00143"/>
<dbReference type="EC" id="2.3.2.27" evidence="10"/>
<dbReference type="Proteomes" id="UP000038045">
    <property type="component" value="Unplaced"/>
</dbReference>
<evidence type="ECO:0000256" key="6">
    <source>
        <dbReference type="ARBA" id="ARBA00022786"/>
    </source>
</evidence>
<keyword evidence="14" id="KW-1185">Reference proteome</keyword>
<feature type="coiled-coil region" evidence="11">
    <location>
        <begin position="1157"/>
        <end position="1194"/>
    </location>
</feature>
<keyword evidence="11" id="KW-0175">Coiled coil</keyword>
<feature type="compositionally biased region" description="Basic and acidic residues" evidence="12">
    <location>
        <begin position="1667"/>
        <end position="1683"/>
    </location>
</feature>
<dbReference type="SMART" id="SM00396">
    <property type="entry name" value="ZnF_UBR1"/>
    <property type="match status" value="1"/>
</dbReference>
<evidence type="ECO:0000256" key="5">
    <source>
        <dbReference type="ARBA" id="ARBA00022771"/>
    </source>
</evidence>
<dbReference type="GO" id="GO:0005737">
    <property type="term" value="C:cytoplasm"/>
    <property type="evidence" value="ECO:0007669"/>
    <property type="project" value="TreeGrafter"/>
</dbReference>
<evidence type="ECO:0000256" key="11">
    <source>
        <dbReference type="SAM" id="Coils"/>
    </source>
</evidence>
<dbReference type="InterPro" id="IPR044046">
    <property type="entry name" value="E3_ligase_UBR-like_C"/>
</dbReference>
<dbReference type="Pfam" id="PF18995">
    <property type="entry name" value="PRT6_C"/>
    <property type="match status" value="1"/>
</dbReference>
<dbReference type="FunFam" id="3.30.1390.10:FF:000010">
    <property type="entry name" value="E3 ubiquitin-protein ligase ubr-1"/>
    <property type="match status" value="1"/>
</dbReference>
<dbReference type="InterPro" id="IPR039164">
    <property type="entry name" value="UBR1-like"/>
</dbReference>
<keyword evidence="5 10" id="KW-0863">Zinc-finger</keyword>
<feature type="zinc finger region" description="UBR-type" evidence="9">
    <location>
        <begin position="99"/>
        <end position="170"/>
    </location>
</feature>
<dbReference type="InterPro" id="IPR003769">
    <property type="entry name" value="ClpS_core"/>
</dbReference>
<dbReference type="GO" id="GO:0016567">
    <property type="term" value="P:protein ubiquitination"/>
    <property type="evidence" value="ECO:0007669"/>
    <property type="project" value="UniProtKB-UniRule"/>
</dbReference>
<evidence type="ECO:0000256" key="9">
    <source>
        <dbReference type="PROSITE-ProRule" id="PRU00508"/>
    </source>
</evidence>
<feature type="region of interest" description="Disordered" evidence="12">
    <location>
        <begin position="1660"/>
        <end position="1683"/>
    </location>
</feature>
<keyword evidence="3 10" id="KW-0808">Transferase</keyword>
<dbReference type="PANTHER" id="PTHR21497:SF24">
    <property type="entry name" value="E3 UBIQUITIN-PROTEIN LIGASE UBR1"/>
    <property type="match status" value="1"/>
</dbReference>
<proteinExistence type="inferred from homology"/>
<organism evidence="14 15">
    <name type="scientific">Parastrongyloides trichosuri</name>
    <name type="common">Possum-specific nematode worm</name>
    <dbReference type="NCBI Taxonomy" id="131310"/>
    <lineage>
        <taxon>Eukaryota</taxon>
        <taxon>Metazoa</taxon>
        <taxon>Ecdysozoa</taxon>
        <taxon>Nematoda</taxon>
        <taxon>Chromadorea</taxon>
        <taxon>Rhabditida</taxon>
        <taxon>Tylenchina</taxon>
        <taxon>Panagrolaimomorpha</taxon>
        <taxon>Strongyloidoidea</taxon>
        <taxon>Strongyloididae</taxon>
        <taxon>Parastrongyloides</taxon>
    </lineage>
</organism>
<evidence type="ECO:0000256" key="3">
    <source>
        <dbReference type="ARBA" id="ARBA00022679"/>
    </source>
</evidence>
<comment type="catalytic activity">
    <reaction evidence="1 10">
        <text>S-ubiquitinyl-[E2 ubiquitin-conjugating enzyme]-L-cysteine + [acceptor protein]-L-lysine = [E2 ubiquitin-conjugating enzyme]-L-cysteine + N(6)-ubiquitinyl-[acceptor protein]-L-lysine.</text>
        <dbReference type="EC" id="2.3.2.27"/>
    </reaction>
</comment>
<dbReference type="Pfam" id="PF02617">
    <property type="entry name" value="ClpS"/>
    <property type="match status" value="1"/>
</dbReference>
<dbReference type="PANTHER" id="PTHR21497">
    <property type="entry name" value="UBIQUITIN LIGASE E3 ALPHA-RELATED"/>
    <property type="match status" value="1"/>
</dbReference>
<reference evidence="15" key="1">
    <citation type="submission" date="2017-02" db="UniProtKB">
        <authorList>
            <consortium name="WormBaseParasite"/>
        </authorList>
    </citation>
    <scope>IDENTIFICATION</scope>
</reference>
<protein>
    <recommendedName>
        <fullName evidence="10">E3 ubiquitin-protein ligase</fullName>
        <ecNumber evidence="10">2.3.2.27</ecNumber>
    </recommendedName>
</protein>
<dbReference type="PROSITE" id="PS51157">
    <property type="entry name" value="ZF_UBR"/>
    <property type="match status" value="1"/>
</dbReference>
<keyword evidence="6 10" id="KW-0833">Ubl conjugation pathway</keyword>
<dbReference type="GO" id="GO:0071596">
    <property type="term" value="P:ubiquitin-dependent protein catabolic process via the N-end rule pathway"/>
    <property type="evidence" value="ECO:0007669"/>
    <property type="project" value="UniProtKB-UniRule"/>
</dbReference>
<dbReference type="InterPro" id="IPR055194">
    <property type="entry name" value="UBR1-like_WH"/>
</dbReference>
<name>A0A0N4Z9C9_PARTI</name>
<feature type="domain" description="UBR-type" evidence="13">
    <location>
        <begin position="99"/>
        <end position="170"/>
    </location>
</feature>
<evidence type="ECO:0000256" key="12">
    <source>
        <dbReference type="SAM" id="MobiDB-lite"/>
    </source>
</evidence>
<keyword evidence="7 10" id="KW-0862">Zinc</keyword>
<dbReference type="InterPro" id="IPR003126">
    <property type="entry name" value="Znf_UBR"/>
</dbReference>
<comment type="pathway">
    <text evidence="2 10">Protein modification; protein ubiquitination.</text>
</comment>
<dbReference type="Pfam" id="PF22960">
    <property type="entry name" value="WHD_UBR1"/>
    <property type="match status" value="1"/>
</dbReference>
<evidence type="ECO:0000256" key="2">
    <source>
        <dbReference type="ARBA" id="ARBA00004906"/>
    </source>
</evidence>
<dbReference type="STRING" id="131310.A0A0N4Z9C9"/>
<sequence length="2079" mass="237326">MIDRILKAGKDEDWNLATRLLYEHWTEACPKIFIEKNDNPWNNNLNESRVYDELIRPIASLYLGEEIKSNDIECDDRGCSLQQLADEYGYSIDNNSKGQICGKSFGNGELTYHCKDCEADGTCVLCKSCFENSEHRNHNHKVSVSPGGGYCDCGDSEAWKNYYACKNHLAEEGVDKNNTSNIEIPPNIENRLKKITLSIILYSVSVLYSDGDEKLSNLLSTSGKNKLQSNYQAVLYNDETHTYETVMKALVSAISVSEDVACKIATIIDKEGRATVKIGAKNECEKVKQIIVKRTYRENTSNKGKKDGPLEVKILNSTTVATQDFAFFLLKWLNKQMNIFTPLQNIVADICLNVYCNPDNTLECLSIPPPSSSKDSNEKSDDEISFNELNAEKAENIKLIDNITEEMESFLASLTRPKETRTEAEVMRDRCSGRRRDNGDNIIALMIKANIKWWKAVRLTTQSFIMTALVRRLDYKIQFSKIFVSHYKKLLKDYCMDDHHQSMSVLSLTVQYFTVPTVAKAIIAGDNAFGVCMQTIMKLMNVYLKKSKYNNSLEIYDFQEGSYGKHPFYIKRISTILVDVQYLLQSVPTPEEWTPELRTGFLQGVDELLKFLGYIQDMNQAQKHYGEHQVWEMEWETAFYLQLFLQNVIPLVIDWTISDFEVYKEVFKRVYDRIKDLIGKHLDMVAAKKELTINGVTVSCVDFDVSSKPLSIHQPIWRIFAALFTANNTFMKGISTNASGTRLEWEPAPYRMHLDLANMAEPALRCIVFFNQVTIGMWRKNGFGVVNQCHNYNSANCRGEMFDRDIILLQVCAALTDPDQFLIRMIHKYGLHNWAELNFDYEIFKAGQDSLSNDNDDDIDTLQRNRLLRTTLLTNEYRFDNVLSQTGQPQSHQSSLLEDSSKHLTSLAEEMFNLIIYIICERYVKGIGKVELKDILEREIIHMLSINSLPFSKIEKITNWSDFTEELLHDCLKKVAVYSHPEKTAPGFFKLKDEIRPYFSPYFYHYNKAEASKAEQTQKESRKNMGLELRSCPPHPLPDFDDFYKNVPKLLKCTTFISLQKAILERFVNRSRFCSEGLVNRVCYTICLALDEQMKNGSSHKYDYVSTSEEFSILKHLKLCLSAASTPHCCDILAYTIQKYEEVCAWSKGIEIVKEPVAEAKEDINEIDKLKKKAEKTKRLREQAMKKMQNKASEFLKTASNENTREDESGCSQQRKKLISAMEDDDENGEIMNNKSFPVCLGYNKSEIAPLEKKEALCILCQDTDELKFGKSGFVCCAFAYKSFLFTQKNYSGSRNTTLDVFVDAALPESLAIMTCGHTIHYQCFKSFQDAYKSRNNPRMTNAHTSRTIDIEGGEFLCPLCKRISNCAIPYLPHQDFSGVTKVSMSSSSKNETFDTWLLKYRSAVEGPMRQLPNSVSKPAHKGHSRKRSHSERSLLDLAKQGEEPFVENNLISGTGNKCASEASLSLNADGIVDRTETHAEGLRSPTNQGSMDSSFFDSVSPKNLLSNIKNMKKTYFDKSKKESIPEIMKDTEMIYTFINEMAEFKKDAATQKDNIQKYLKVCNIWHTCAFILRQTAAVLEEENKPLFGALNFRQRESLKSLTRMATSSANFISSVNSRSLATILLQPLLYPLNIENKSKEDKGSSFPVLTKFHASIMQRAGSVSSDDDRNQRNRELKSPEHSNKIFGNISPFFKDMGQETLASKVTNRIKKQESLLNIDCLTLAIDLLMVIGHTSINNEIFLHDKYKEDTCNLVIDGSQDELNVIQLVLYAHIFQILATFDNNQQDNTDFEMAQEDSEYFKIMEIVEAIGKEDLQFVETIKKNYSLVKEKIIRGILGYLRPLAIFYKTLTLVPPPEVLKDPGFDQLSPLMRYMGLPHTIEDLFSVEGILPLFEMWGKQLPKNLGGGNNIFVKQPISINKLIQLPMDFTEVMEQASKFRCPSSGRIDCISSVPSLCLICGKIVCSQSICCQTKISKNEEIGAGNLHMQSCTGQNGLFFRMRECLIQAITTKNRGAHYNGPYVDKYGEQDGGNKRGNRLFFSEHLYAKFQKAWLHQDIVEMIINENEVNNRLSVYDWRQF</sequence>
<keyword evidence="4 10" id="KW-0479">Metal-binding</keyword>
<dbReference type="GO" id="GO:0061630">
    <property type="term" value="F:ubiquitin protein ligase activity"/>
    <property type="evidence" value="ECO:0007669"/>
    <property type="project" value="UniProtKB-UniRule"/>
</dbReference>
<dbReference type="Gene3D" id="2.10.110.30">
    <property type="match status" value="1"/>
</dbReference>
<comment type="function">
    <text evidence="10">Ubiquitin ligase protein which is a component of the N-end rule pathway. Recognizes and binds to proteins bearing specific N-terminal residues that are destabilizing according to the N-end rule, leading to their ubiquitination and subsequent degradation.</text>
</comment>
<dbReference type="GO" id="GO:0008270">
    <property type="term" value="F:zinc ion binding"/>
    <property type="evidence" value="ECO:0007669"/>
    <property type="project" value="UniProtKB-UniRule"/>
</dbReference>
<dbReference type="CDD" id="cd19672">
    <property type="entry name" value="UBR-box_UBR1_like"/>
    <property type="match status" value="1"/>
</dbReference>
<dbReference type="WBParaSite" id="PTRK_0000391900.1">
    <property type="protein sequence ID" value="PTRK_0000391900.1"/>
    <property type="gene ID" value="PTRK_0000391900"/>
</dbReference>
<dbReference type="GO" id="GO:0000151">
    <property type="term" value="C:ubiquitin ligase complex"/>
    <property type="evidence" value="ECO:0007669"/>
    <property type="project" value="TreeGrafter"/>
</dbReference>
<dbReference type="InterPro" id="IPR014719">
    <property type="entry name" value="Ribosomal_bL12_C/ClpS-like"/>
</dbReference>
<dbReference type="SUPFAM" id="SSF54736">
    <property type="entry name" value="ClpS-like"/>
    <property type="match status" value="1"/>
</dbReference>
<evidence type="ECO:0000313" key="15">
    <source>
        <dbReference type="WBParaSite" id="PTRK_0000391900.1"/>
    </source>
</evidence>
<evidence type="ECO:0000256" key="4">
    <source>
        <dbReference type="ARBA" id="ARBA00022723"/>
    </source>
</evidence>
<evidence type="ECO:0000256" key="8">
    <source>
        <dbReference type="ARBA" id="ARBA00046341"/>
    </source>
</evidence>
<evidence type="ECO:0000313" key="14">
    <source>
        <dbReference type="Proteomes" id="UP000038045"/>
    </source>
</evidence>
<dbReference type="Pfam" id="PF02207">
    <property type="entry name" value="zf-UBR"/>
    <property type="match status" value="1"/>
</dbReference>
<dbReference type="FunFam" id="2.10.110.30:FF:000001">
    <property type="entry name" value="E3 ubiquitin-protein ligase UBR2 isoform 1"/>
    <property type="match status" value="1"/>
</dbReference>
<dbReference type="Gene3D" id="3.30.1390.10">
    <property type="match status" value="1"/>
</dbReference>
<accession>A0A0N4Z9C9</accession>
<evidence type="ECO:0000256" key="1">
    <source>
        <dbReference type="ARBA" id="ARBA00000900"/>
    </source>
</evidence>
<feature type="region of interest" description="Disordered" evidence="12">
    <location>
        <begin position="1409"/>
        <end position="1433"/>
    </location>
</feature>
<comment type="similarity">
    <text evidence="8 10">Belongs to the E3 ubiquitin-protein ligase UBR1-like family.</text>
</comment>